<reference evidence="2 3" key="1">
    <citation type="submission" date="2015-08" db="EMBL/GenBank/DDBJ databases">
        <authorList>
            <person name="Babu N.S."/>
            <person name="Beckwith C.J."/>
            <person name="Beseler K.G."/>
            <person name="Brison A."/>
            <person name="Carone J.V."/>
            <person name="Caskin T.P."/>
            <person name="Diamond M."/>
            <person name="Durham M.E."/>
            <person name="Foxe J.M."/>
            <person name="Go M."/>
            <person name="Henderson B.A."/>
            <person name="Jones I.B."/>
            <person name="McGettigan J.A."/>
            <person name="Micheletti S.J."/>
            <person name="Nasrallah M.E."/>
            <person name="Ortiz D."/>
            <person name="Piller C.R."/>
            <person name="Privatt S.R."/>
            <person name="Schneider S.L."/>
            <person name="Sharp S."/>
            <person name="Smith T.C."/>
            <person name="Stanton J.D."/>
            <person name="Ullery H.E."/>
            <person name="Wilson R.J."/>
            <person name="Serrano M.G."/>
            <person name="Buck G."/>
            <person name="Lee V."/>
            <person name="Wang Y."/>
            <person name="Carvalho R."/>
            <person name="Voegtly L."/>
            <person name="Shi R."/>
            <person name="Duckworth R."/>
            <person name="Johnson A."/>
            <person name="Loviza R."/>
            <person name="Walstead R."/>
            <person name="Shah Z."/>
            <person name="Kiflezghi M."/>
            <person name="Wade K."/>
            <person name="Ball S.L."/>
            <person name="Bradley K.W."/>
            <person name="Asai D.J."/>
            <person name="Bowman C.A."/>
            <person name="Russell D.A."/>
            <person name="Pope W.H."/>
            <person name="Jacobs-Sera D."/>
            <person name="Hendrix R.W."/>
            <person name="Hatfull G.F."/>
        </authorList>
    </citation>
    <scope>NUCLEOTIDE SEQUENCE [LARGE SCALE GENOMIC DNA]</scope>
    <source>
        <strain evidence="2 3">DSM 27648</strain>
    </source>
</reference>
<sequence>MRGTRVLTVALRGWVGVHLAATGVALVFLVTHALGVLLR</sequence>
<dbReference type="EMBL" id="CP012333">
    <property type="protein sequence ID" value="AKV01866.1"/>
    <property type="molecule type" value="Genomic_DNA"/>
</dbReference>
<keyword evidence="1" id="KW-0472">Membrane</keyword>
<keyword evidence="1" id="KW-0812">Transmembrane</keyword>
<organism evidence="2 3">
    <name type="scientific">Labilithrix luteola</name>
    <dbReference type="NCBI Taxonomy" id="1391654"/>
    <lineage>
        <taxon>Bacteria</taxon>
        <taxon>Pseudomonadati</taxon>
        <taxon>Myxococcota</taxon>
        <taxon>Polyangia</taxon>
        <taxon>Polyangiales</taxon>
        <taxon>Labilitrichaceae</taxon>
        <taxon>Labilithrix</taxon>
    </lineage>
</organism>
<protein>
    <submittedName>
        <fullName evidence="2">Uncharacterized protein</fullName>
    </submittedName>
</protein>
<keyword evidence="3" id="KW-1185">Reference proteome</keyword>
<feature type="transmembrane region" description="Helical" evidence="1">
    <location>
        <begin position="15"/>
        <end position="38"/>
    </location>
</feature>
<evidence type="ECO:0000313" key="3">
    <source>
        <dbReference type="Proteomes" id="UP000064967"/>
    </source>
</evidence>
<evidence type="ECO:0000256" key="1">
    <source>
        <dbReference type="SAM" id="Phobius"/>
    </source>
</evidence>
<dbReference type="AlphaFoldDB" id="A0A0K1Q7S1"/>
<dbReference type="Proteomes" id="UP000064967">
    <property type="component" value="Chromosome"/>
</dbReference>
<evidence type="ECO:0000313" key="2">
    <source>
        <dbReference type="EMBL" id="AKV01866.1"/>
    </source>
</evidence>
<accession>A0A0K1Q7S1</accession>
<dbReference type="STRING" id="1391654.AKJ09_08529"/>
<gene>
    <name evidence="2" type="ORF">AKJ09_08529</name>
</gene>
<name>A0A0K1Q7S1_9BACT</name>
<proteinExistence type="predicted"/>
<dbReference type="KEGG" id="llu:AKJ09_08529"/>
<keyword evidence="1" id="KW-1133">Transmembrane helix</keyword>